<comment type="caution">
    <text evidence="1">The sequence shown here is derived from an EMBL/GenBank/DDBJ whole genome shotgun (WGS) entry which is preliminary data.</text>
</comment>
<sequence>MDNGDIEQFERDGYVAVRRAFAPEVAAACREVLWDRLGAHGVTRDPATWTRPVVRVDCPEGGPFEAAGTAPALWAAYDALVGPGRWSPRRGVGGTVPVRFPSEEFPGDVGWHIEGSYDVGGEYWANVFSRARGLLALFLFSDVGDDDAPTRLAVGSHLALPSLLAPAGDTGMNSEMALTGVRPSVMCRKVVHATGRAGDVFLCHPFVVHTATWPHRGTVPRMMAQPAVHVADGFAIDGSDPSPVARAIVRGLDPAVAQPLSRVPGG</sequence>
<keyword evidence="1" id="KW-0560">Oxidoreductase</keyword>
<dbReference type="GO" id="GO:0051213">
    <property type="term" value="F:dioxygenase activity"/>
    <property type="evidence" value="ECO:0007669"/>
    <property type="project" value="UniProtKB-KW"/>
</dbReference>
<protein>
    <submittedName>
        <fullName evidence="1">Phytanoyl-CoA dioxygenase</fullName>
    </submittedName>
</protein>
<reference evidence="1" key="1">
    <citation type="submission" date="2021-01" db="EMBL/GenBank/DDBJ databases">
        <title>Whole genome shotgun sequence of Virgisporangium ochraceum NBRC 16418.</title>
        <authorList>
            <person name="Komaki H."/>
            <person name="Tamura T."/>
        </authorList>
    </citation>
    <scope>NUCLEOTIDE SEQUENCE</scope>
    <source>
        <strain evidence="1">NBRC 16418</strain>
    </source>
</reference>
<keyword evidence="2" id="KW-1185">Reference proteome</keyword>
<dbReference type="EMBL" id="BOPH01000086">
    <property type="protein sequence ID" value="GIJ71159.1"/>
    <property type="molecule type" value="Genomic_DNA"/>
</dbReference>
<evidence type="ECO:0000313" key="2">
    <source>
        <dbReference type="Proteomes" id="UP000635606"/>
    </source>
</evidence>
<name>A0A8J3ZW94_9ACTN</name>
<organism evidence="1 2">
    <name type="scientific">Virgisporangium ochraceum</name>
    <dbReference type="NCBI Taxonomy" id="65505"/>
    <lineage>
        <taxon>Bacteria</taxon>
        <taxon>Bacillati</taxon>
        <taxon>Actinomycetota</taxon>
        <taxon>Actinomycetes</taxon>
        <taxon>Micromonosporales</taxon>
        <taxon>Micromonosporaceae</taxon>
        <taxon>Virgisporangium</taxon>
    </lineage>
</organism>
<dbReference type="Gene3D" id="2.60.120.620">
    <property type="entry name" value="q2cbj1_9rhob like domain"/>
    <property type="match status" value="1"/>
</dbReference>
<proteinExistence type="predicted"/>
<dbReference type="Proteomes" id="UP000635606">
    <property type="component" value="Unassembled WGS sequence"/>
</dbReference>
<accession>A0A8J3ZW94</accession>
<evidence type="ECO:0000313" key="1">
    <source>
        <dbReference type="EMBL" id="GIJ71159.1"/>
    </source>
</evidence>
<gene>
    <name evidence="1" type="ORF">Voc01_060760</name>
</gene>
<keyword evidence="1" id="KW-0223">Dioxygenase</keyword>
<dbReference type="RefSeq" id="WP_203931049.1">
    <property type="nucleotide sequence ID" value="NZ_BOPH01000086.1"/>
</dbReference>
<dbReference type="AlphaFoldDB" id="A0A8J3ZW94"/>
<dbReference type="SUPFAM" id="SSF51197">
    <property type="entry name" value="Clavaminate synthase-like"/>
    <property type="match status" value="1"/>
</dbReference>